<reference evidence="1 2" key="1">
    <citation type="submission" date="2015-01" db="EMBL/GenBank/DDBJ databases">
        <title>Genome of allotetraploid Gossypium barbadense reveals genomic plasticity and fiber elongation in cotton evolution.</title>
        <authorList>
            <person name="Chen X."/>
            <person name="Liu X."/>
            <person name="Zhao B."/>
            <person name="Zheng H."/>
            <person name="Hu Y."/>
            <person name="Lu G."/>
            <person name="Yang C."/>
            <person name="Chen J."/>
            <person name="Shan C."/>
            <person name="Zhang L."/>
            <person name="Zhou Y."/>
            <person name="Wang L."/>
            <person name="Guo W."/>
            <person name="Bai Y."/>
            <person name="Ruan J."/>
            <person name="Shangguan X."/>
            <person name="Mao Y."/>
            <person name="Jiang J."/>
            <person name="Zhu Y."/>
            <person name="Lei J."/>
            <person name="Kang H."/>
            <person name="Chen S."/>
            <person name="He X."/>
            <person name="Wang R."/>
            <person name="Wang Y."/>
            <person name="Chen J."/>
            <person name="Wang L."/>
            <person name="Yu S."/>
            <person name="Wang B."/>
            <person name="Wei J."/>
            <person name="Song S."/>
            <person name="Lu X."/>
            <person name="Gao Z."/>
            <person name="Gu W."/>
            <person name="Deng X."/>
            <person name="Ma D."/>
            <person name="Wang S."/>
            <person name="Liang W."/>
            <person name="Fang L."/>
            <person name="Cai C."/>
            <person name="Zhu X."/>
            <person name="Zhou B."/>
            <person name="Zhang Y."/>
            <person name="Chen Z."/>
            <person name="Xu S."/>
            <person name="Zhu R."/>
            <person name="Wang S."/>
            <person name="Zhang T."/>
            <person name="Zhao G."/>
        </authorList>
    </citation>
    <scope>NUCLEOTIDE SEQUENCE [LARGE SCALE GENOMIC DNA]</scope>
    <source>
        <strain evidence="2">cv. Xinhai21</strain>
        <tissue evidence="1">Leaf</tissue>
    </source>
</reference>
<gene>
    <name evidence="1" type="ORF">GOBAR_AA09373</name>
</gene>
<sequence length="78" mass="8620">MGYARLTIPSSPAILTTLHAHYELTDLLKSNMEFFIYSLMPPASRSDAGTPFTVYRRTVTRLSFVLKIAAAQGRLGVS</sequence>
<name>A0A2P5Y6T3_GOSBA</name>
<evidence type="ECO:0000313" key="1">
    <source>
        <dbReference type="EMBL" id="PPS11271.1"/>
    </source>
</evidence>
<organism evidence="1 2">
    <name type="scientific">Gossypium barbadense</name>
    <name type="common">Sea Island cotton</name>
    <name type="synonym">Hibiscus barbadensis</name>
    <dbReference type="NCBI Taxonomy" id="3634"/>
    <lineage>
        <taxon>Eukaryota</taxon>
        <taxon>Viridiplantae</taxon>
        <taxon>Streptophyta</taxon>
        <taxon>Embryophyta</taxon>
        <taxon>Tracheophyta</taxon>
        <taxon>Spermatophyta</taxon>
        <taxon>Magnoliopsida</taxon>
        <taxon>eudicotyledons</taxon>
        <taxon>Gunneridae</taxon>
        <taxon>Pentapetalae</taxon>
        <taxon>rosids</taxon>
        <taxon>malvids</taxon>
        <taxon>Malvales</taxon>
        <taxon>Malvaceae</taxon>
        <taxon>Malvoideae</taxon>
        <taxon>Gossypium</taxon>
    </lineage>
</organism>
<proteinExistence type="predicted"/>
<dbReference type="EMBL" id="KZ663615">
    <property type="protein sequence ID" value="PPS11271.1"/>
    <property type="molecule type" value="Genomic_DNA"/>
</dbReference>
<dbReference type="AlphaFoldDB" id="A0A2P5Y6T3"/>
<accession>A0A2P5Y6T3</accession>
<protein>
    <submittedName>
        <fullName evidence="1">Uncharacterized protein</fullName>
    </submittedName>
</protein>
<dbReference type="Proteomes" id="UP000239757">
    <property type="component" value="Unassembled WGS sequence"/>
</dbReference>
<evidence type="ECO:0000313" key="2">
    <source>
        <dbReference type="Proteomes" id="UP000239757"/>
    </source>
</evidence>